<dbReference type="RefSeq" id="WP_093329258.1">
    <property type="nucleotide sequence ID" value="NZ_AP027363.1"/>
</dbReference>
<evidence type="ECO:0000313" key="2">
    <source>
        <dbReference type="EMBL" id="SET39371.1"/>
    </source>
</evidence>
<evidence type="ECO:0000256" key="1">
    <source>
        <dbReference type="SAM" id="SignalP"/>
    </source>
</evidence>
<evidence type="ECO:0000313" key="3">
    <source>
        <dbReference type="Proteomes" id="UP000199308"/>
    </source>
</evidence>
<proteinExistence type="predicted"/>
<keyword evidence="3" id="KW-1185">Reference proteome</keyword>
<dbReference type="Proteomes" id="UP000199308">
    <property type="component" value="Unassembled WGS sequence"/>
</dbReference>
<sequence length="154" mass="17394">MYKPLICLLLGLFLLPNSVASEDKQHDKWLKEKFAEQHQALIPKVLVADIFYACNQDKGVDPIPYKLADIITKMPADRLADKVTECLGNDDIKSEQAIDYGLIACFKEQLSELPAKEREQKFAMVKKAIAALSLEEKQRSLTHCVTDQAIAYLQ</sequence>
<feature type="chain" id="PRO_5011634869" evidence="1">
    <location>
        <begin position="21"/>
        <end position="154"/>
    </location>
</feature>
<organism evidence="2 3">
    <name type="scientific">Thalassotalea agarivorans</name>
    <name type="common">Thalassomonas agarivorans</name>
    <dbReference type="NCBI Taxonomy" id="349064"/>
    <lineage>
        <taxon>Bacteria</taxon>
        <taxon>Pseudomonadati</taxon>
        <taxon>Pseudomonadota</taxon>
        <taxon>Gammaproteobacteria</taxon>
        <taxon>Alteromonadales</taxon>
        <taxon>Colwelliaceae</taxon>
        <taxon>Thalassotalea</taxon>
    </lineage>
</organism>
<accession>A0A1I0E407</accession>
<reference evidence="2 3" key="1">
    <citation type="submission" date="2016-10" db="EMBL/GenBank/DDBJ databases">
        <authorList>
            <person name="de Groot N.N."/>
        </authorList>
    </citation>
    <scope>NUCLEOTIDE SEQUENCE [LARGE SCALE GENOMIC DNA]</scope>
    <source>
        <strain evidence="2 3">DSM 19706</strain>
    </source>
</reference>
<name>A0A1I0E407_THASX</name>
<dbReference type="AlphaFoldDB" id="A0A1I0E407"/>
<protein>
    <submittedName>
        <fullName evidence="2">Uncharacterized protein</fullName>
    </submittedName>
</protein>
<dbReference type="OrthoDB" id="6226475at2"/>
<dbReference type="STRING" id="349064.SAMN05660429_01708"/>
<feature type="signal peptide" evidence="1">
    <location>
        <begin position="1"/>
        <end position="20"/>
    </location>
</feature>
<dbReference type="EMBL" id="FOHK01000007">
    <property type="protein sequence ID" value="SET39371.1"/>
    <property type="molecule type" value="Genomic_DNA"/>
</dbReference>
<keyword evidence="1" id="KW-0732">Signal</keyword>
<gene>
    <name evidence="2" type="ORF">SAMN05660429_01708</name>
</gene>